<dbReference type="AlphaFoldDB" id="A0A381U2Y1"/>
<evidence type="ECO:0000313" key="1">
    <source>
        <dbReference type="EMBL" id="SVA22596.1"/>
    </source>
</evidence>
<dbReference type="EMBL" id="UINC01005638">
    <property type="protein sequence ID" value="SVA22596.1"/>
    <property type="molecule type" value="Genomic_DNA"/>
</dbReference>
<accession>A0A381U2Y1</accession>
<organism evidence="1">
    <name type="scientific">marine metagenome</name>
    <dbReference type="NCBI Taxonomy" id="408172"/>
    <lineage>
        <taxon>unclassified sequences</taxon>
        <taxon>metagenomes</taxon>
        <taxon>ecological metagenomes</taxon>
    </lineage>
</organism>
<feature type="non-terminal residue" evidence="1">
    <location>
        <position position="1"/>
    </location>
</feature>
<gene>
    <name evidence="1" type="ORF">METZ01_LOCUS75450</name>
</gene>
<sequence length="38" mass="4556">EHKKKGLRRIFKKSLIHPGQRYIFHHSIPGNDRIESCE</sequence>
<reference evidence="1" key="1">
    <citation type="submission" date="2018-05" db="EMBL/GenBank/DDBJ databases">
        <authorList>
            <person name="Lanie J.A."/>
            <person name="Ng W.-L."/>
            <person name="Kazmierczak K.M."/>
            <person name="Andrzejewski T.M."/>
            <person name="Davidsen T.M."/>
            <person name="Wayne K.J."/>
            <person name="Tettelin H."/>
            <person name="Glass J.I."/>
            <person name="Rusch D."/>
            <person name="Podicherti R."/>
            <person name="Tsui H.-C.T."/>
            <person name="Winkler M.E."/>
        </authorList>
    </citation>
    <scope>NUCLEOTIDE SEQUENCE</scope>
</reference>
<protein>
    <submittedName>
        <fullName evidence="1">Uncharacterized protein</fullName>
    </submittedName>
</protein>
<name>A0A381U2Y1_9ZZZZ</name>
<proteinExistence type="predicted"/>